<proteinExistence type="predicted"/>
<reference evidence="2" key="1">
    <citation type="submission" date="2021-10" db="EMBL/GenBank/DDBJ databases">
        <title>Streptomyces nigrumlapis sp.nov.,an antimicrobial producing actinobacterium isolated from Black Gobi rocks.</title>
        <authorList>
            <person name="Wen Y."/>
            <person name="Zhang W."/>
            <person name="Liu X.G."/>
        </authorList>
    </citation>
    <scope>NUCLEOTIDE SEQUENCE</scope>
    <source>
        <strain evidence="2">ST13-2-2</strain>
    </source>
</reference>
<feature type="compositionally biased region" description="Pro residues" evidence="1">
    <location>
        <begin position="36"/>
        <end position="51"/>
    </location>
</feature>
<name>A0ABY4M0D3_9ACTN</name>
<protein>
    <recommendedName>
        <fullName evidence="4">Helix-turn-helix protein</fullName>
    </recommendedName>
</protein>
<evidence type="ECO:0000313" key="2">
    <source>
        <dbReference type="EMBL" id="UQA91209.1"/>
    </source>
</evidence>
<accession>A0ABY4M0D3</accession>
<feature type="region of interest" description="Disordered" evidence="1">
    <location>
        <begin position="160"/>
        <end position="182"/>
    </location>
</feature>
<evidence type="ECO:0000256" key="1">
    <source>
        <dbReference type="SAM" id="MobiDB-lite"/>
    </source>
</evidence>
<gene>
    <name evidence="2" type="ORF">K9S39_04365</name>
</gene>
<feature type="compositionally biased region" description="Basic and acidic residues" evidence="1">
    <location>
        <begin position="1"/>
        <end position="24"/>
    </location>
</feature>
<organism evidence="2 3">
    <name type="scientific">Streptomyces halobius</name>
    <dbReference type="NCBI Taxonomy" id="2879846"/>
    <lineage>
        <taxon>Bacteria</taxon>
        <taxon>Bacillati</taxon>
        <taxon>Actinomycetota</taxon>
        <taxon>Actinomycetes</taxon>
        <taxon>Kitasatosporales</taxon>
        <taxon>Streptomycetaceae</taxon>
        <taxon>Streptomyces</taxon>
    </lineage>
</organism>
<feature type="region of interest" description="Disordered" evidence="1">
    <location>
        <begin position="1"/>
        <end position="97"/>
    </location>
</feature>
<dbReference type="Proteomes" id="UP000830115">
    <property type="component" value="Chromosome"/>
</dbReference>
<sequence>MEEFGYLKRTREPTDKGTFRHEQVVCDDPELLQGEPPAPENPAPENPPESGPPGRGNQAPVNQAPVNQALKDKDGNHKENSSGSAAPCGSMPTVSQRAMKVAKGFCDKYPLHSFHGVRSMATRAIQAGYGEPRITRALKALAEAGKPVTLGTLRWELEGPPTFERQPRTVDDPGTSVNDRGVDEVLW</sequence>
<feature type="compositionally biased region" description="Basic and acidic residues" evidence="1">
    <location>
        <begin position="70"/>
        <end position="80"/>
    </location>
</feature>
<keyword evidence="3" id="KW-1185">Reference proteome</keyword>
<dbReference type="RefSeq" id="WP_248862004.1">
    <property type="nucleotide sequence ID" value="NZ_CP086322.1"/>
</dbReference>
<evidence type="ECO:0000313" key="3">
    <source>
        <dbReference type="Proteomes" id="UP000830115"/>
    </source>
</evidence>
<evidence type="ECO:0008006" key="4">
    <source>
        <dbReference type="Google" id="ProtNLM"/>
    </source>
</evidence>
<dbReference type="EMBL" id="CP086322">
    <property type="protein sequence ID" value="UQA91209.1"/>
    <property type="molecule type" value="Genomic_DNA"/>
</dbReference>